<feature type="domain" description="Phosphatidylinositol-specific phospholipase C X" evidence="7">
    <location>
        <begin position="35"/>
        <end position="177"/>
    </location>
</feature>
<dbReference type="PROSITE" id="PS50007">
    <property type="entry name" value="PIPLC_X_DOMAIN"/>
    <property type="match status" value="1"/>
</dbReference>
<dbReference type="KEGG" id="csb:CLSA_c09880"/>
<dbReference type="Pfam" id="PF00388">
    <property type="entry name" value="PI-PLC-X"/>
    <property type="match status" value="1"/>
</dbReference>
<evidence type="ECO:0000256" key="1">
    <source>
        <dbReference type="ARBA" id="ARBA00001316"/>
    </source>
</evidence>
<dbReference type="EMBL" id="CP006721">
    <property type="protein sequence ID" value="AGX41999.1"/>
    <property type="molecule type" value="Genomic_DNA"/>
</dbReference>
<feature type="chain" id="PRO_5009976352" description="1-phosphatidylinositol phosphodiesterase" evidence="6">
    <location>
        <begin position="26"/>
        <end position="301"/>
    </location>
</feature>
<sequence length="301" mass="33983">MKKKVSILLLSILVLMLGVPNKASAYTNSNWMGSLDNNTSISKLSIPGTHDSGARYEPVYGTAKCQELPISEQLNIGVRYLDIRCRHINDSFVIHHGSIYQHMNFDDVLNDCISFLDKNPTECIIMSVKEEYDASNNTESFEKTFDSYVAKTSNRWYLGSNIPTLNQARGKIVLVRRFSSNSSSKGINATRWADNATFSINNGYSQIKIQDQYKVSNNDSKWSAIEALYNEAKLQNNNCLYINYTSGYKPMAFIPMIPKVSNDINSRVENYFNQNSKGRFGITASDFIDNDISSKIISTNF</sequence>
<dbReference type="Proteomes" id="UP000017118">
    <property type="component" value="Chromosome"/>
</dbReference>
<gene>
    <name evidence="8" type="primary">plc</name>
    <name evidence="8" type="ORF">CLSA_c09880</name>
</gene>
<dbReference type="PATRIC" id="fig|1345695.10.peg.644"/>
<dbReference type="Gene3D" id="3.20.20.190">
    <property type="entry name" value="Phosphatidylinositol (PI) phosphodiesterase"/>
    <property type="match status" value="1"/>
</dbReference>
<dbReference type="InterPro" id="IPR017946">
    <property type="entry name" value="PLC-like_Pdiesterase_TIM-brl"/>
</dbReference>
<evidence type="ECO:0000259" key="7">
    <source>
        <dbReference type="SMART" id="SM00148"/>
    </source>
</evidence>
<dbReference type="PANTHER" id="PTHR13593">
    <property type="match status" value="1"/>
</dbReference>
<dbReference type="SMART" id="SM00148">
    <property type="entry name" value="PLCXc"/>
    <property type="match status" value="1"/>
</dbReference>
<dbReference type="PANTHER" id="PTHR13593:SF113">
    <property type="entry name" value="SI:DKEY-266F7.9"/>
    <property type="match status" value="1"/>
</dbReference>
<evidence type="ECO:0000256" key="5">
    <source>
        <dbReference type="ARBA" id="ARBA00030782"/>
    </source>
</evidence>
<proteinExistence type="predicted"/>
<keyword evidence="8" id="KW-0456">Lyase</keyword>
<dbReference type="CDD" id="cd08586">
    <property type="entry name" value="PI-PLCc_BcPLC_like"/>
    <property type="match status" value="1"/>
</dbReference>
<organism evidence="8 9">
    <name type="scientific">Clostridium saccharobutylicum DSM 13864</name>
    <dbReference type="NCBI Taxonomy" id="1345695"/>
    <lineage>
        <taxon>Bacteria</taxon>
        <taxon>Bacillati</taxon>
        <taxon>Bacillota</taxon>
        <taxon>Clostridia</taxon>
        <taxon>Eubacteriales</taxon>
        <taxon>Clostridiaceae</taxon>
        <taxon>Clostridium</taxon>
    </lineage>
</organism>
<dbReference type="GO" id="GO:0008081">
    <property type="term" value="F:phosphoric diester hydrolase activity"/>
    <property type="evidence" value="ECO:0007669"/>
    <property type="project" value="InterPro"/>
</dbReference>
<keyword evidence="6" id="KW-0732">Signal</keyword>
<dbReference type="AlphaFoldDB" id="U5MMI1"/>
<dbReference type="InterPro" id="IPR051057">
    <property type="entry name" value="PI-PLC_domain"/>
</dbReference>
<evidence type="ECO:0000256" key="6">
    <source>
        <dbReference type="SAM" id="SignalP"/>
    </source>
</evidence>
<dbReference type="GO" id="GO:0004436">
    <property type="term" value="F:phosphatidylinositol diacylglycerol-lyase activity"/>
    <property type="evidence" value="ECO:0007669"/>
    <property type="project" value="UniProtKB-EC"/>
</dbReference>
<name>U5MMI1_CLOSA</name>
<dbReference type="SMR" id="U5MMI1"/>
<protein>
    <recommendedName>
        <fullName evidence="3">1-phosphatidylinositol phosphodiesterase</fullName>
        <ecNumber evidence="2">4.6.1.13</ecNumber>
    </recommendedName>
    <alternativeName>
        <fullName evidence="4">Phosphatidylinositol diacylglycerol-lyase</fullName>
    </alternativeName>
    <alternativeName>
        <fullName evidence="5">Phosphatidylinositol-specific phospholipase C</fullName>
    </alternativeName>
</protein>
<dbReference type="EC" id="4.6.1.13" evidence="2"/>
<accession>U5MMI1</accession>
<dbReference type="eggNOG" id="COG0823">
    <property type="taxonomic scope" value="Bacteria"/>
</dbReference>
<comment type="catalytic activity">
    <reaction evidence="1">
        <text>a 1,2-diacyl-sn-glycero-3-phospho-(1D-myo-inositol) = 1D-myo-inositol 1,2-cyclic phosphate + a 1,2-diacyl-sn-glycerol</text>
        <dbReference type="Rhea" id="RHEA:17093"/>
        <dbReference type="ChEBI" id="CHEBI:17815"/>
        <dbReference type="ChEBI" id="CHEBI:57880"/>
        <dbReference type="ChEBI" id="CHEBI:58484"/>
        <dbReference type="EC" id="4.6.1.13"/>
    </reaction>
</comment>
<evidence type="ECO:0000313" key="8">
    <source>
        <dbReference type="EMBL" id="AGX41999.1"/>
    </source>
</evidence>
<evidence type="ECO:0000313" key="9">
    <source>
        <dbReference type="Proteomes" id="UP000017118"/>
    </source>
</evidence>
<evidence type="ECO:0000256" key="2">
    <source>
        <dbReference type="ARBA" id="ARBA00012581"/>
    </source>
</evidence>
<evidence type="ECO:0000256" key="3">
    <source>
        <dbReference type="ARBA" id="ARBA00019758"/>
    </source>
</evidence>
<dbReference type="InterPro" id="IPR000909">
    <property type="entry name" value="PLipase_C_PInositol-sp_X_dom"/>
</dbReference>
<dbReference type="RefSeq" id="WP_022744283.1">
    <property type="nucleotide sequence ID" value="NC_022571.1"/>
</dbReference>
<dbReference type="OrthoDB" id="7191982at2"/>
<feature type="signal peptide" evidence="6">
    <location>
        <begin position="1"/>
        <end position="25"/>
    </location>
</feature>
<evidence type="ECO:0000256" key="4">
    <source>
        <dbReference type="ARBA" id="ARBA00030474"/>
    </source>
</evidence>
<keyword evidence="9" id="KW-1185">Reference proteome</keyword>
<dbReference type="GO" id="GO:0006629">
    <property type="term" value="P:lipid metabolic process"/>
    <property type="evidence" value="ECO:0007669"/>
    <property type="project" value="InterPro"/>
</dbReference>
<dbReference type="HOGENOM" id="CLU_024117_3_1_9"/>
<dbReference type="GeneID" id="55473510"/>
<reference evidence="8 9" key="1">
    <citation type="journal article" date="2013" name="Genome Announc.">
        <title>Complete Genome Sequence of the Solvent Producer Clostridium saccharobutylicum NCP262 (DSM 13864).</title>
        <authorList>
            <person name="Poehlein A."/>
            <person name="Hartwich K."/>
            <person name="Krabben P."/>
            <person name="Ehrenreich A."/>
            <person name="Liebl W."/>
            <person name="Durre P."/>
            <person name="Gottschalk G."/>
            <person name="Daniel R."/>
        </authorList>
    </citation>
    <scope>NUCLEOTIDE SEQUENCE [LARGE SCALE GENOMIC DNA]</scope>
    <source>
        <strain evidence="8">DSM 13864</strain>
    </source>
</reference>
<dbReference type="SUPFAM" id="SSF51695">
    <property type="entry name" value="PLC-like phosphodiesterases"/>
    <property type="match status" value="1"/>
</dbReference>